<reference evidence="2 3" key="1">
    <citation type="submission" date="2019-08" db="EMBL/GenBank/DDBJ databases">
        <title>Genomes of Antarctic Bizionia species.</title>
        <authorList>
            <person name="Bowman J.P."/>
        </authorList>
    </citation>
    <scope>NUCLEOTIDE SEQUENCE [LARGE SCALE GENOMIC DNA]</scope>
    <source>
        <strain evidence="2 3">APA-1</strain>
    </source>
</reference>
<keyword evidence="3" id="KW-1185">Reference proteome</keyword>
<feature type="transmembrane region" description="Helical" evidence="1">
    <location>
        <begin position="12"/>
        <end position="29"/>
    </location>
</feature>
<evidence type="ECO:0000313" key="2">
    <source>
        <dbReference type="EMBL" id="TYB73674.1"/>
    </source>
</evidence>
<dbReference type="EMBL" id="VSKL01000002">
    <property type="protein sequence ID" value="TYB73674.1"/>
    <property type="molecule type" value="Genomic_DNA"/>
</dbReference>
<evidence type="ECO:0000256" key="1">
    <source>
        <dbReference type="SAM" id="Phobius"/>
    </source>
</evidence>
<organism evidence="2 3">
    <name type="scientific">Bizionia algoritergicola</name>
    <dbReference type="NCBI Taxonomy" id="291187"/>
    <lineage>
        <taxon>Bacteria</taxon>
        <taxon>Pseudomonadati</taxon>
        <taxon>Bacteroidota</taxon>
        <taxon>Flavobacteriia</taxon>
        <taxon>Flavobacteriales</taxon>
        <taxon>Flavobacteriaceae</taxon>
        <taxon>Bizionia</taxon>
    </lineage>
</organism>
<proteinExistence type="predicted"/>
<name>A0A5D0QZJ3_9FLAO</name>
<gene>
    <name evidence="2" type="ORF">ES675_08460</name>
</gene>
<feature type="transmembrane region" description="Helical" evidence="1">
    <location>
        <begin position="41"/>
        <end position="61"/>
    </location>
</feature>
<keyword evidence="1" id="KW-0472">Membrane</keyword>
<accession>A0A5D0QZJ3</accession>
<dbReference type="RefSeq" id="WP_066248074.1">
    <property type="nucleotide sequence ID" value="NZ_VSKL01000002.1"/>
</dbReference>
<comment type="caution">
    <text evidence="2">The sequence shown here is derived from an EMBL/GenBank/DDBJ whole genome shotgun (WGS) entry which is preliminary data.</text>
</comment>
<dbReference type="OrthoDB" id="1452926at2"/>
<dbReference type="AlphaFoldDB" id="A0A5D0QZJ3"/>
<sequence>MRTSNEKVKNVIISVYFILIVLAVLWLTIFRAFSEIDNNPIVAFFVISLIFIALFLTVHFISKYFEYDSDGLKVTVTNKGLLLSDYLNYREHTVEFDKPRLSGFKINNYIIYKELVLFIDSKNGQHVKKERFNITLVAKKKRKYMKQSLRKMVKQNRKEQS</sequence>
<evidence type="ECO:0000313" key="3">
    <source>
        <dbReference type="Proteomes" id="UP000324358"/>
    </source>
</evidence>
<keyword evidence="1" id="KW-0812">Transmembrane</keyword>
<protein>
    <submittedName>
        <fullName evidence="2">Uncharacterized protein</fullName>
    </submittedName>
</protein>
<dbReference type="Proteomes" id="UP000324358">
    <property type="component" value="Unassembled WGS sequence"/>
</dbReference>
<keyword evidence="1" id="KW-1133">Transmembrane helix</keyword>